<keyword evidence="5" id="KW-1185">Reference proteome</keyword>
<sequence length="245" mass="27623">MSKSCIILGSNSDIGQAIAHKFALNGYAIILASRNIDEYQKRLQQDISIRYNVPVSLVEFDGTNFSEHEQFWHSLPVMPNVVVSVFGYLGDQEKAVADFNEAYKIISSNYIGHVSLINKYVQQVKGIQTSAIIGISSVAGERGRQSNYIYGSSKAAFTCYLSGLRNDLTKHNIHVMTVIPGFVKTKMLGDMKTPDFLTASPEDVANRIYNAFVNKKDVIYIYPIWRYIMLVIKLIPEFIFKKMSL</sequence>
<keyword evidence="3" id="KW-0472">Membrane</keyword>
<comment type="caution">
    <text evidence="4">The sequence shown here is derived from an EMBL/GenBank/DDBJ whole genome shotgun (WGS) entry which is preliminary data.</text>
</comment>
<dbReference type="Proteomes" id="UP000249720">
    <property type="component" value="Unassembled WGS sequence"/>
</dbReference>
<keyword evidence="3" id="KW-1133">Transmembrane helix</keyword>
<gene>
    <name evidence="4" type="ORF">LX80_02095</name>
</gene>
<evidence type="ECO:0000256" key="1">
    <source>
        <dbReference type="ARBA" id="ARBA00006484"/>
    </source>
</evidence>
<name>A0A2W7RNQ5_9BACT</name>
<dbReference type="InterPro" id="IPR002347">
    <property type="entry name" value="SDR_fam"/>
</dbReference>
<comment type="similarity">
    <text evidence="1">Belongs to the short-chain dehydrogenases/reductases (SDR) family.</text>
</comment>
<dbReference type="InterPro" id="IPR036291">
    <property type="entry name" value="NAD(P)-bd_dom_sf"/>
</dbReference>
<dbReference type="AlphaFoldDB" id="A0A2W7RNQ5"/>
<evidence type="ECO:0000256" key="2">
    <source>
        <dbReference type="ARBA" id="ARBA00023002"/>
    </source>
</evidence>
<dbReference type="SUPFAM" id="SSF51735">
    <property type="entry name" value="NAD(P)-binding Rossmann-fold domains"/>
    <property type="match status" value="1"/>
</dbReference>
<feature type="transmembrane region" description="Helical" evidence="3">
    <location>
        <begin position="219"/>
        <end position="240"/>
    </location>
</feature>
<keyword evidence="3" id="KW-0812">Transmembrane</keyword>
<dbReference type="NCBIfam" id="NF005489">
    <property type="entry name" value="PRK07102.1"/>
    <property type="match status" value="1"/>
</dbReference>
<dbReference type="Pfam" id="PF00106">
    <property type="entry name" value="adh_short"/>
    <property type="match status" value="1"/>
</dbReference>
<dbReference type="PANTHER" id="PTHR42901">
    <property type="entry name" value="ALCOHOL DEHYDROGENASE"/>
    <property type="match status" value="1"/>
</dbReference>
<evidence type="ECO:0000313" key="4">
    <source>
        <dbReference type="EMBL" id="PZX61931.1"/>
    </source>
</evidence>
<dbReference type="EMBL" id="QKZV01000006">
    <property type="protein sequence ID" value="PZX61931.1"/>
    <property type="molecule type" value="Genomic_DNA"/>
</dbReference>
<protein>
    <submittedName>
        <fullName evidence="4">Short-subunit dehydrogenase</fullName>
    </submittedName>
</protein>
<accession>A0A2W7RNQ5</accession>
<keyword evidence="2" id="KW-0560">Oxidoreductase</keyword>
<proteinExistence type="inferred from homology"/>
<dbReference type="Gene3D" id="3.40.50.720">
    <property type="entry name" value="NAD(P)-binding Rossmann-like Domain"/>
    <property type="match status" value="1"/>
</dbReference>
<evidence type="ECO:0000256" key="3">
    <source>
        <dbReference type="SAM" id="Phobius"/>
    </source>
</evidence>
<dbReference type="PRINTS" id="PR00081">
    <property type="entry name" value="GDHRDH"/>
</dbReference>
<organism evidence="4 5">
    <name type="scientific">Hydrotalea sandarakina</name>
    <dbReference type="NCBI Taxonomy" id="1004304"/>
    <lineage>
        <taxon>Bacteria</taxon>
        <taxon>Pseudomonadati</taxon>
        <taxon>Bacteroidota</taxon>
        <taxon>Chitinophagia</taxon>
        <taxon>Chitinophagales</taxon>
        <taxon>Chitinophagaceae</taxon>
        <taxon>Hydrotalea</taxon>
    </lineage>
</organism>
<evidence type="ECO:0000313" key="5">
    <source>
        <dbReference type="Proteomes" id="UP000249720"/>
    </source>
</evidence>
<dbReference type="PANTHER" id="PTHR42901:SF1">
    <property type="entry name" value="ALCOHOL DEHYDROGENASE"/>
    <property type="match status" value="1"/>
</dbReference>
<reference evidence="4 5" key="1">
    <citation type="submission" date="2018-06" db="EMBL/GenBank/DDBJ databases">
        <title>Genomic Encyclopedia of Archaeal and Bacterial Type Strains, Phase II (KMG-II): from individual species to whole genera.</title>
        <authorList>
            <person name="Goeker M."/>
        </authorList>
    </citation>
    <scope>NUCLEOTIDE SEQUENCE [LARGE SCALE GENOMIC DNA]</scope>
    <source>
        <strain evidence="4 5">DSM 23241</strain>
    </source>
</reference>
<dbReference type="GO" id="GO:0016491">
    <property type="term" value="F:oxidoreductase activity"/>
    <property type="evidence" value="ECO:0007669"/>
    <property type="project" value="UniProtKB-KW"/>
</dbReference>
<dbReference type="OrthoDB" id="335726at2"/>
<dbReference type="RefSeq" id="WP_111296140.1">
    <property type="nucleotide sequence ID" value="NZ_QKZV01000006.1"/>
</dbReference>